<dbReference type="PANTHER" id="PTHR47293:SF79">
    <property type="entry name" value="JACALIN-TYPE LECTIN DOMAIN-CONTAINING PROTEIN"/>
    <property type="match status" value="1"/>
</dbReference>
<evidence type="ECO:0000259" key="3">
    <source>
        <dbReference type="PROSITE" id="PS51752"/>
    </source>
</evidence>
<evidence type="ECO:0000256" key="1">
    <source>
        <dbReference type="ARBA" id="ARBA00006568"/>
    </source>
</evidence>
<keyword evidence="5" id="KW-1185">Reference proteome</keyword>
<dbReference type="EMBL" id="BKCP01002224">
    <property type="protein sequence ID" value="GER27785.1"/>
    <property type="molecule type" value="Genomic_DNA"/>
</dbReference>
<dbReference type="PANTHER" id="PTHR47293">
    <property type="entry name" value="JACALIN-RELATED LECTIN 3"/>
    <property type="match status" value="1"/>
</dbReference>
<dbReference type="OrthoDB" id="4325201at2759"/>
<accession>A0A5A7P4K4</accession>
<feature type="domain" description="Jacalin-type lectin" evidence="3">
    <location>
        <begin position="1"/>
        <end position="145"/>
    </location>
</feature>
<dbReference type="Proteomes" id="UP000325081">
    <property type="component" value="Unassembled WGS sequence"/>
</dbReference>
<dbReference type="Pfam" id="PF01419">
    <property type="entry name" value="Jacalin"/>
    <property type="match status" value="2"/>
</dbReference>
<dbReference type="Gene3D" id="2.100.10.30">
    <property type="entry name" value="Jacalin-like lectin domain"/>
    <property type="match status" value="2"/>
</dbReference>
<reference evidence="5" key="1">
    <citation type="journal article" date="2019" name="Curr. Biol.">
        <title>Genome Sequence of Striga asiatica Provides Insight into the Evolution of Plant Parasitism.</title>
        <authorList>
            <person name="Yoshida S."/>
            <person name="Kim S."/>
            <person name="Wafula E.K."/>
            <person name="Tanskanen J."/>
            <person name="Kim Y.M."/>
            <person name="Honaas L."/>
            <person name="Yang Z."/>
            <person name="Spallek T."/>
            <person name="Conn C.E."/>
            <person name="Ichihashi Y."/>
            <person name="Cheong K."/>
            <person name="Cui S."/>
            <person name="Der J.P."/>
            <person name="Gundlach H."/>
            <person name="Jiao Y."/>
            <person name="Hori C."/>
            <person name="Ishida J.K."/>
            <person name="Kasahara H."/>
            <person name="Kiba T."/>
            <person name="Kim M.S."/>
            <person name="Koo N."/>
            <person name="Laohavisit A."/>
            <person name="Lee Y.H."/>
            <person name="Lumba S."/>
            <person name="McCourt P."/>
            <person name="Mortimer J.C."/>
            <person name="Mutuku J.M."/>
            <person name="Nomura T."/>
            <person name="Sasaki-Sekimoto Y."/>
            <person name="Seto Y."/>
            <person name="Wang Y."/>
            <person name="Wakatake T."/>
            <person name="Sakakibara H."/>
            <person name="Demura T."/>
            <person name="Yamaguchi S."/>
            <person name="Yoneyama K."/>
            <person name="Manabe R.I."/>
            <person name="Nelson D.C."/>
            <person name="Schulman A.H."/>
            <person name="Timko M.P."/>
            <person name="dePamphilis C.W."/>
            <person name="Choi D."/>
            <person name="Shirasu K."/>
        </authorList>
    </citation>
    <scope>NUCLEOTIDE SEQUENCE [LARGE SCALE GENOMIC DNA]</scope>
    <source>
        <strain evidence="5">cv. UVA1</strain>
    </source>
</reference>
<comment type="caution">
    <text evidence="4">The sequence shown here is derived from an EMBL/GenBank/DDBJ whole genome shotgun (WGS) entry which is preliminary data.</text>
</comment>
<dbReference type="InterPro" id="IPR001229">
    <property type="entry name" value="Jacalin-like_lectin_dom"/>
</dbReference>
<sequence>MIALGPWGGPDGRPWSFRTRGGDGISSITIHIFQTIRSISFTDSSGAISGTFGGVNHTGPGQQTLTVNINWPSEYLKYISIGISEFQGKKVIRYISFGTNMTTHGPFGWWETHPITIPIGDNIVVGFHGRSDGQLLDALGVFVRPVHPERIIRLGPWPGFVNQQLYQQPFDFKVATCIKEITVQTQNTRLIALAFRDANGRHGSTSGVNGYLGSITFITNLTRYGPFGETLGDDDLFDIPINGATVNGFHGTAGENGVGQIGLHAKEASPWGGSGGNSWTYKAANGGGINQVLMNVGRNIRSIAFRDNTGIVSHPFGAGQEFDAIEEAQLCPFPRSYNDKYYADVLASGEFTKLDFLVSAWIFVVVMRPLAFGYMDKVMFTCVLSGIDV</sequence>
<dbReference type="GO" id="GO:0030246">
    <property type="term" value="F:carbohydrate binding"/>
    <property type="evidence" value="ECO:0007669"/>
    <property type="project" value="UniProtKB-KW"/>
</dbReference>
<keyword evidence="2 4" id="KW-0430">Lectin</keyword>
<comment type="similarity">
    <text evidence="1">Belongs to the jacalin lectin family.</text>
</comment>
<organism evidence="4 5">
    <name type="scientific">Striga asiatica</name>
    <name type="common">Asiatic witchweed</name>
    <name type="synonym">Buchnera asiatica</name>
    <dbReference type="NCBI Taxonomy" id="4170"/>
    <lineage>
        <taxon>Eukaryota</taxon>
        <taxon>Viridiplantae</taxon>
        <taxon>Streptophyta</taxon>
        <taxon>Embryophyta</taxon>
        <taxon>Tracheophyta</taxon>
        <taxon>Spermatophyta</taxon>
        <taxon>Magnoliopsida</taxon>
        <taxon>eudicotyledons</taxon>
        <taxon>Gunneridae</taxon>
        <taxon>Pentapetalae</taxon>
        <taxon>asterids</taxon>
        <taxon>lamiids</taxon>
        <taxon>Lamiales</taxon>
        <taxon>Orobanchaceae</taxon>
        <taxon>Buchnereae</taxon>
        <taxon>Striga</taxon>
    </lineage>
</organism>
<dbReference type="InterPro" id="IPR036404">
    <property type="entry name" value="Jacalin-like_lectin_dom_sf"/>
</dbReference>
<name>A0A5A7P4K4_STRAF</name>
<evidence type="ECO:0000256" key="2">
    <source>
        <dbReference type="ARBA" id="ARBA00022734"/>
    </source>
</evidence>
<dbReference type="PROSITE" id="PS51752">
    <property type="entry name" value="JACALIN_LECTIN"/>
    <property type="match status" value="1"/>
</dbReference>
<dbReference type="CDD" id="cd09612">
    <property type="entry name" value="Jacalin"/>
    <property type="match status" value="1"/>
</dbReference>
<proteinExistence type="inferred from homology"/>
<evidence type="ECO:0000313" key="4">
    <source>
        <dbReference type="EMBL" id="GER27785.1"/>
    </source>
</evidence>
<evidence type="ECO:0000313" key="5">
    <source>
        <dbReference type="Proteomes" id="UP000325081"/>
    </source>
</evidence>
<dbReference type="SMART" id="SM00915">
    <property type="entry name" value="Jacalin"/>
    <property type="match status" value="1"/>
</dbReference>
<gene>
    <name evidence="4" type="ORF">STAS_03520</name>
</gene>
<dbReference type="SUPFAM" id="SSF51101">
    <property type="entry name" value="Mannose-binding lectins"/>
    <property type="match status" value="2"/>
</dbReference>
<protein>
    <submittedName>
        <fullName evidence="4">Mannose-binding lectin superfamily protein</fullName>
    </submittedName>
</protein>
<dbReference type="InterPro" id="IPR033734">
    <property type="entry name" value="Jacalin-like_lectin_dom_plant"/>
</dbReference>
<dbReference type="AlphaFoldDB" id="A0A5A7P4K4"/>